<accession>A0A2U3NFE1</accession>
<keyword evidence="1" id="KW-0472">Membrane</keyword>
<gene>
    <name evidence="3" type="ORF">MTAB308_3725</name>
</gene>
<keyword evidence="4" id="KW-1185">Reference proteome</keyword>
<organism evidence="3 4">
    <name type="scientific">Mycobacterium terramassiliense</name>
    <dbReference type="NCBI Taxonomy" id="1841859"/>
    <lineage>
        <taxon>Bacteria</taxon>
        <taxon>Bacillati</taxon>
        <taxon>Actinomycetota</taxon>
        <taxon>Actinomycetes</taxon>
        <taxon>Mycobacteriales</taxon>
        <taxon>Mycobacteriaceae</taxon>
        <taxon>Mycobacterium</taxon>
    </lineage>
</organism>
<evidence type="ECO:0000313" key="3">
    <source>
        <dbReference type="EMBL" id="SPM30222.1"/>
    </source>
</evidence>
<keyword evidence="1" id="KW-1133">Transmembrane helix</keyword>
<dbReference type="AlphaFoldDB" id="A0A2U3NFE1"/>
<evidence type="ECO:0000256" key="2">
    <source>
        <dbReference type="SAM" id="SignalP"/>
    </source>
</evidence>
<proteinExistence type="predicted"/>
<reference evidence="3 4" key="1">
    <citation type="submission" date="2017-01" db="EMBL/GenBank/DDBJ databases">
        <authorList>
            <consortium name="Urmite Genomes"/>
        </authorList>
    </citation>
    <scope>NUCLEOTIDE SEQUENCE [LARGE SCALE GENOMIC DNA]</scope>
    <source>
        <strain evidence="3 4">AB308</strain>
    </source>
</reference>
<protein>
    <submittedName>
        <fullName evidence="3">ABC-type Mn2+/Zn2+ transport system, permease component</fullName>
    </submittedName>
</protein>
<feature type="transmembrane region" description="Helical" evidence="1">
    <location>
        <begin position="45"/>
        <end position="66"/>
    </location>
</feature>
<evidence type="ECO:0000256" key="1">
    <source>
        <dbReference type="SAM" id="Phobius"/>
    </source>
</evidence>
<keyword evidence="2" id="KW-0732">Signal</keyword>
<feature type="chain" id="PRO_5015781823" evidence="2">
    <location>
        <begin position="22"/>
        <end position="73"/>
    </location>
</feature>
<dbReference type="STRING" id="1841859.GCA_900157385_03726"/>
<sequence>MSLLITPAAAAARVVASPALAVPASVTFAEVAAVGGVLLSPAPGVPVSVFVATISFVVYLFCWLVGRRREVAT</sequence>
<dbReference type="Proteomes" id="UP000241595">
    <property type="component" value="Unassembled WGS sequence"/>
</dbReference>
<dbReference type="EMBL" id="FTRV01000015">
    <property type="protein sequence ID" value="SPM30222.1"/>
    <property type="molecule type" value="Genomic_DNA"/>
</dbReference>
<keyword evidence="1" id="KW-0812">Transmembrane</keyword>
<feature type="signal peptide" evidence="2">
    <location>
        <begin position="1"/>
        <end position="21"/>
    </location>
</feature>
<evidence type="ECO:0000313" key="4">
    <source>
        <dbReference type="Proteomes" id="UP000241595"/>
    </source>
</evidence>
<name>A0A2U3NFE1_9MYCO</name>